<dbReference type="PANTHER" id="PTHR11257:SF12">
    <property type="entry name" value="EJACULATORY BULB-SPECIFIC PROTEIN 3-RELATED"/>
    <property type="match status" value="1"/>
</dbReference>
<evidence type="ECO:0000313" key="3">
    <source>
        <dbReference type="Proteomes" id="UP001652700"/>
    </source>
</evidence>
<protein>
    <submittedName>
        <fullName evidence="4">Allergen Tha p 1-like</fullName>
    </submittedName>
</protein>
<proteinExistence type="predicted"/>
<keyword evidence="1" id="KW-0732">Signal</keyword>
<evidence type="ECO:0000256" key="1">
    <source>
        <dbReference type="SAM" id="SignalP"/>
    </source>
</evidence>
<feature type="signal peptide" evidence="1">
    <location>
        <begin position="1"/>
        <end position="20"/>
    </location>
</feature>
<dbReference type="Proteomes" id="UP001652700">
    <property type="component" value="Unplaced"/>
</dbReference>
<accession>A0A6P7G9Y3</accession>
<name>A0A6P7G9Y3_DIAVI</name>
<dbReference type="OrthoDB" id="6732024at2759"/>
<reference evidence="4" key="1">
    <citation type="submission" date="2025-04" db="UniProtKB">
        <authorList>
            <consortium name="RefSeq"/>
        </authorList>
    </citation>
    <scope>IDENTIFICATION</scope>
    <source>
        <tissue evidence="4">Whole insect</tissue>
    </source>
</reference>
<dbReference type="Gene3D" id="1.10.2080.10">
    <property type="entry name" value="Insect odorant-binding protein A10/Ejaculatory bulb-specific protein 3"/>
    <property type="match status" value="1"/>
</dbReference>
<dbReference type="AlphaFoldDB" id="A0A6P7G9Y3"/>
<dbReference type="RefSeq" id="XP_028143657.1">
    <property type="nucleotide sequence ID" value="XM_028287856.1"/>
</dbReference>
<dbReference type="SUPFAM" id="SSF100910">
    <property type="entry name" value="Chemosensory protein Csp2"/>
    <property type="match status" value="1"/>
</dbReference>
<keyword evidence="3" id="KW-1185">Reference proteome</keyword>
<gene>
    <name evidence="4" type="primary">LOC114337435</name>
</gene>
<feature type="chain" id="PRO_5028191410" evidence="1">
    <location>
        <begin position="21"/>
        <end position="133"/>
    </location>
</feature>
<sequence length="133" mass="15395">MNRWCLSALLVTVLVAVVYGKSFQDNIKILKKIDIETVIKNDRIIKGYIDCVTGKKGCTPEGAALKESWKEGIDKGCDDCDEEEKRKIKKVVKHIYLKHPDWYEEVANALDKDKKYRKKYQKYIDELVADPTL</sequence>
<dbReference type="EnsemblMetazoa" id="XM_050655159.1">
    <property type="protein sequence ID" value="XP_050511116.1"/>
    <property type="gene ID" value="LOC126887527"/>
</dbReference>
<organism evidence="4">
    <name type="scientific">Diabrotica virgifera virgifera</name>
    <name type="common">western corn rootworm</name>
    <dbReference type="NCBI Taxonomy" id="50390"/>
    <lineage>
        <taxon>Eukaryota</taxon>
        <taxon>Metazoa</taxon>
        <taxon>Ecdysozoa</taxon>
        <taxon>Arthropoda</taxon>
        <taxon>Hexapoda</taxon>
        <taxon>Insecta</taxon>
        <taxon>Pterygota</taxon>
        <taxon>Neoptera</taxon>
        <taxon>Endopterygota</taxon>
        <taxon>Coleoptera</taxon>
        <taxon>Polyphaga</taxon>
        <taxon>Cucujiformia</taxon>
        <taxon>Chrysomeloidea</taxon>
        <taxon>Chrysomelidae</taxon>
        <taxon>Galerucinae</taxon>
        <taxon>Diabroticina</taxon>
        <taxon>Diabroticites</taxon>
        <taxon>Diabrotica</taxon>
    </lineage>
</organism>
<evidence type="ECO:0000313" key="4">
    <source>
        <dbReference type="RefSeq" id="XP_028143657.1"/>
    </source>
</evidence>
<dbReference type="InterPro" id="IPR005055">
    <property type="entry name" value="A10/PebIII"/>
</dbReference>
<dbReference type="Pfam" id="PF03392">
    <property type="entry name" value="OS-D"/>
    <property type="match status" value="1"/>
</dbReference>
<dbReference type="PANTHER" id="PTHR11257">
    <property type="entry name" value="CHEMOSENSORY PROTEIN-RELATED"/>
    <property type="match status" value="1"/>
</dbReference>
<dbReference type="InParanoid" id="A0A6P7G9Y3"/>
<dbReference type="InterPro" id="IPR036682">
    <property type="entry name" value="OS_D_A10/PebIII_sf"/>
</dbReference>
<reference evidence="2" key="2">
    <citation type="submission" date="2025-05" db="UniProtKB">
        <authorList>
            <consortium name="EnsemblMetazoa"/>
        </authorList>
    </citation>
    <scope>IDENTIFICATION</scope>
</reference>
<evidence type="ECO:0000313" key="2">
    <source>
        <dbReference type="EnsemblMetazoa" id="XP_050511116.1"/>
    </source>
</evidence>